<dbReference type="Gene3D" id="3.40.50.300">
    <property type="entry name" value="P-loop containing nucleotide triphosphate hydrolases"/>
    <property type="match status" value="1"/>
</dbReference>
<dbReference type="Pfam" id="PF13304">
    <property type="entry name" value="AAA_21"/>
    <property type="match status" value="1"/>
</dbReference>
<dbReference type="InterPro" id="IPR027417">
    <property type="entry name" value="P-loop_NTPase"/>
</dbReference>
<dbReference type="RefSeq" id="WP_006269663.1">
    <property type="nucleotide sequence ID" value="NZ_AICQ01000008.1"/>
</dbReference>
<dbReference type="EMBL" id="AICQ01000008">
    <property type="protein sequence ID" value="EID22038.1"/>
    <property type="molecule type" value="Genomic_DNA"/>
</dbReference>
<evidence type="ECO:0000313" key="3">
    <source>
        <dbReference type="Proteomes" id="UP000005070"/>
    </source>
</evidence>
<dbReference type="GO" id="GO:0005524">
    <property type="term" value="F:ATP binding"/>
    <property type="evidence" value="ECO:0007669"/>
    <property type="project" value="InterPro"/>
</dbReference>
<feature type="domain" description="ATPase AAA-type core" evidence="1">
    <location>
        <begin position="378"/>
        <end position="441"/>
    </location>
</feature>
<dbReference type="InterPro" id="IPR051396">
    <property type="entry name" value="Bact_Antivir_Def_Nuclease"/>
</dbReference>
<dbReference type="GeneID" id="93847402"/>
<dbReference type="GO" id="GO:0016887">
    <property type="term" value="F:ATP hydrolysis activity"/>
    <property type="evidence" value="ECO:0007669"/>
    <property type="project" value="InterPro"/>
</dbReference>
<sequence>MKLIALVIKQYDKLFKEQIFNFSDEYKVDFNFETNELKIDKNPDYIENFYGESIYNISPIVGINGTGKSTLLELIKYVTQNSDSHLNNNNSYFKVFKDNEKFKVKQYNMTVRENENFEINGDDGLPQEINVNTVISYFNLHNQSFGGGSGLVDNNTVGMEANWSPLENYYRVYSEFYSKEIFSDFKFKISLTRSYFSPDSLTQALFNKKELIKEVCLTLITNIRDKIFDTLRATNKEKGESLVVLDSILAQIADYKSEDKDDWESDIKFYENKMKDLDDFYLLKEGFYDVNFFEVFQRISSVLFLFKNYIIGIENEKIIVEFPRDLSQNQNFLKICKKFDSLCEFLNRYLHLGLSILNFDSFCMSAGEINFIRLFSNALFSQQQFNDIKDYIFLIDEIEMGMHLEWSRKLIDNFIEFLKRKGQREDVSLQLVFTTHSPYMLSDIKPGNVIMLEKNQETGYSEGKVLQNTFAKNIQEIMKENLIDNIYGDFALAKINSMIDRLNGEEKQEGNEDEKLLREIHLISEPILRNKLLEMYDKKYKTEESSIDKQLNQLNLNVQQRMQVKKMIEENNKK</sequence>
<gene>
    <name evidence="2" type="ORF">HMPREF1044_0135</name>
</gene>
<dbReference type="PANTHER" id="PTHR43581">
    <property type="entry name" value="ATP/GTP PHOSPHATASE"/>
    <property type="match status" value="1"/>
</dbReference>
<evidence type="ECO:0000259" key="1">
    <source>
        <dbReference type="Pfam" id="PF13304"/>
    </source>
</evidence>
<organism evidence="2 3">
    <name type="scientific">Streptococcus constellatus subsp. constellatus SK53</name>
    <dbReference type="NCBI Taxonomy" id="1095730"/>
    <lineage>
        <taxon>Bacteria</taxon>
        <taxon>Bacillati</taxon>
        <taxon>Bacillota</taxon>
        <taxon>Bacilli</taxon>
        <taxon>Lactobacillales</taxon>
        <taxon>Streptococcaceae</taxon>
        <taxon>Streptococcus</taxon>
        <taxon>Streptococcus anginosus group</taxon>
    </lineage>
</organism>
<protein>
    <recommendedName>
        <fullName evidence="1">ATPase AAA-type core domain-containing protein</fullName>
    </recommendedName>
</protein>
<accession>A0AAD2Y4D4</accession>
<dbReference type="SUPFAM" id="SSF52540">
    <property type="entry name" value="P-loop containing nucleoside triphosphate hydrolases"/>
    <property type="match status" value="1"/>
</dbReference>
<proteinExistence type="predicted"/>
<dbReference type="AlphaFoldDB" id="A0AAD2Y4D4"/>
<comment type="caution">
    <text evidence="2">The sequence shown here is derived from an EMBL/GenBank/DDBJ whole genome shotgun (WGS) entry which is preliminary data.</text>
</comment>
<dbReference type="Proteomes" id="UP000005070">
    <property type="component" value="Unassembled WGS sequence"/>
</dbReference>
<evidence type="ECO:0000313" key="2">
    <source>
        <dbReference type="EMBL" id="EID22038.1"/>
    </source>
</evidence>
<name>A0AAD2Y4D4_STRCV</name>
<dbReference type="InterPro" id="IPR003959">
    <property type="entry name" value="ATPase_AAA_core"/>
</dbReference>
<dbReference type="PANTHER" id="PTHR43581:SF4">
    <property type="entry name" value="ATP_GTP PHOSPHATASE"/>
    <property type="match status" value="1"/>
</dbReference>
<reference evidence="2 3" key="1">
    <citation type="submission" date="2012-01" db="EMBL/GenBank/DDBJ databases">
        <authorList>
            <person name="Harkins D.M."/>
            <person name="Madupu R."/>
            <person name="Durkin A.S."/>
            <person name="Torralba M."/>
            <person name="Methe B."/>
            <person name="Sutton G.G."/>
            <person name="Nelson K.E."/>
        </authorList>
    </citation>
    <scope>NUCLEOTIDE SEQUENCE [LARGE SCALE GENOMIC DNA]</scope>
    <source>
        <strain evidence="2 3">SK53</strain>
    </source>
</reference>